<dbReference type="SUPFAM" id="SSF49354">
    <property type="entry name" value="PapD-like"/>
    <property type="match status" value="1"/>
</dbReference>
<reference evidence="11" key="1">
    <citation type="submission" date="2006-03" db="EMBL/GenBank/DDBJ databases">
        <title>pO86A1 is a Tn5-insert derivative of adherence plasmid pO86A in strain DIJ1.</title>
        <authorList>
            <person name="Yamamoto T."/>
        </authorList>
    </citation>
    <scope>NUCLEOTIDE SEQUENCE</scope>
    <source>
        <strain evidence="11">DIJ1</strain>
        <plasmid evidence="11">pO86A1</plasmid>
    </source>
</reference>
<accession>Q08JP9</accession>
<dbReference type="InterPro" id="IPR008962">
    <property type="entry name" value="PapD-like_sf"/>
</dbReference>
<dbReference type="InterPro" id="IPR050643">
    <property type="entry name" value="Periplasmic_pilus_chap"/>
</dbReference>
<dbReference type="SUPFAM" id="SSF49584">
    <property type="entry name" value="Periplasmic chaperone C-domain"/>
    <property type="match status" value="1"/>
</dbReference>
<dbReference type="EMBL" id="AB255435">
    <property type="protein sequence ID" value="BAF33888.1"/>
    <property type="molecule type" value="Genomic_DNA"/>
</dbReference>
<dbReference type="InterPro" id="IPR001829">
    <property type="entry name" value="Pili_assmbl_chaperone_bac"/>
</dbReference>
<evidence type="ECO:0000256" key="3">
    <source>
        <dbReference type="ARBA" id="ARBA00022729"/>
    </source>
</evidence>
<protein>
    <submittedName>
        <fullName evidence="11">HdaD, HUS-associated diffuse adherence</fullName>
    </submittedName>
</protein>
<comment type="similarity">
    <text evidence="2 7">Belongs to the periplasmic pilus chaperone family.</text>
</comment>
<dbReference type="InterPro" id="IPR016148">
    <property type="entry name" value="Pili_assmbl_chaperone_C"/>
</dbReference>
<name>Q08JP9_ECOLX</name>
<evidence type="ECO:0000313" key="11">
    <source>
        <dbReference type="EMBL" id="BAF33888.1"/>
    </source>
</evidence>
<feature type="chain" id="PRO_5004166754" evidence="8">
    <location>
        <begin position="26"/>
        <end position="252"/>
    </location>
</feature>
<comment type="subcellular location">
    <subcellularLocation>
        <location evidence="1 7">Periplasm</location>
    </subcellularLocation>
</comment>
<sequence length="252" mass="28444">MTQMTSIMSVIITSILSCFFSTAQAMDNNITNRTKFFSIHIGATRVIYDMASSGATLAITNKHEFPILVQSDVLSEDKEMSTHFIITPPLFRLDPLQSTRLRIVRTGGNFPIDRESMQWICVKGIPPKEDSKWGGTDAENKDEKMTLNVQLSVNSCIKMFIRPSNVKGHPEDVAGKVKWQITGNKLKGINPTPFYINLAELRVGKKEITEPHYIEPFSSYEYQIPTNGAKKVEWKIITDYGGVGKNFEEFLD</sequence>
<dbReference type="GO" id="GO:0030288">
    <property type="term" value="C:outer membrane-bounded periplasmic space"/>
    <property type="evidence" value="ECO:0007669"/>
    <property type="project" value="InterPro"/>
</dbReference>
<geneLocation type="plasmid" evidence="11">
    <name>pO86A1</name>
</geneLocation>
<keyword evidence="11" id="KW-0614">Plasmid</keyword>
<keyword evidence="6" id="KW-0393">Immunoglobulin domain</keyword>
<organism evidence="11">
    <name type="scientific">Escherichia coli</name>
    <dbReference type="NCBI Taxonomy" id="562"/>
    <lineage>
        <taxon>Bacteria</taxon>
        <taxon>Pseudomonadati</taxon>
        <taxon>Pseudomonadota</taxon>
        <taxon>Gammaproteobacteria</taxon>
        <taxon>Enterobacterales</taxon>
        <taxon>Enterobacteriaceae</taxon>
        <taxon>Escherichia</taxon>
    </lineage>
</organism>
<feature type="domain" description="Pili assembly chaperone N-terminal" evidence="9">
    <location>
        <begin position="39"/>
        <end position="166"/>
    </location>
</feature>
<dbReference type="Pfam" id="PF00345">
    <property type="entry name" value="PapD_N"/>
    <property type="match status" value="1"/>
</dbReference>
<dbReference type="PROSITE" id="PS00635">
    <property type="entry name" value="PILI_CHAPERONE"/>
    <property type="match status" value="1"/>
</dbReference>
<dbReference type="InterPro" id="IPR013783">
    <property type="entry name" value="Ig-like_fold"/>
</dbReference>
<evidence type="ECO:0000256" key="4">
    <source>
        <dbReference type="ARBA" id="ARBA00022764"/>
    </source>
</evidence>
<evidence type="ECO:0000259" key="9">
    <source>
        <dbReference type="Pfam" id="PF00345"/>
    </source>
</evidence>
<keyword evidence="3 8" id="KW-0732">Signal</keyword>
<evidence type="ECO:0000256" key="7">
    <source>
        <dbReference type="RuleBase" id="RU003918"/>
    </source>
</evidence>
<proteinExistence type="inferred from homology"/>
<dbReference type="AlphaFoldDB" id="Q08JP9"/>
<dbReference type="InterPro" id="IPR018046">
    <property type="entry name" value="Pili_assmbl_chaperone_CS"/>
</dbReference>
<gene>
    <name evidence="11" type="primary">hdaD</name>
</gene>
<feature type="domain" description="Pili assembly chaperone C-terminal" evidence="10">
    <location>
        <begin position="190"/>
        <end position="243"/>
    </location>
</feature>
<evidence type="ECO:0000256" key="1">
    <source>
        <dbReference type="ARBA" id="ARBA00004418"/>
    </source>
</evidence>
<evidence type="ECO:0000259" key="10">
    <source>
        <dbReference type="Pfam" id="PF02753"/>
    </source>
</evidence>
<dbReference type="GO" id="GO:0071555">
    <property type="term" value="P:cell wall organization"/>
    <property type="evidence" value="ECO:0007669"/>
    <property type="project" value="InterPro"/>
</dbReference>
<dbReference type="Pfam" id="PF02753">
    <property type="entry name" value="PapD_C"/>
    <property type="match status" value="1"/>
</dbReference>
<dbReference type="PRINTS" id="PR00969">
    <property type="entry name" value="CHAPERONPILI"/>
</dbReference>
<dbReference type="InterPro" id="IPR016147">
    <property type="entry name" value="Pili_assmbl_chaperone_N"/>
</dbReference>
<dbReference type="PANTHER" id="PTHR30251:SF9">
    <property type="entry name" value="CHAPERONE PROTEIN CAF1M"/>
    <property type="match status" value="1"/>
</dbReference>
<evidence type="ECO:0000256" key="2">
    <source>
        <dbReference type="ARBA" id="ARBA00007399"/>
    </source>
</evidence>
<evidence type="ECO:0000256" key="6">
    <source>
        <dbReference type="ARBA" id="ARBA00023319"/>
    </source>
</evidence>
<evidence type="ECO:0000256" key="5">
    <source>
        <dbReference type="ARBA" id="ARBA00023186"/>
    </source>
</evidence>
<evidence type="ECO:0000256" key="8">
    <source>
        <dbReference type="SAM" id="SignalP"/>
    </source>
</evidence>
<keyword evidence="4" id="KW-0574">Periplasm</keyword>
<dbReference type="PANTHER" id="PTHR30251">
    <property type="entry name" value="PILUS ASSEMBLY CHAPERONE"/>
    <property type="match status" value="1"/>
</dbReference>
<dbReference type="InterPro" id="IPR036316">
    <property type="entry name" value="Pili_assmbl_chap_C_dom_sf"/>
</dbReference>
<keyword evidence="5 7" id="KW-0143">Chaperone</keyword>
<dbReference type="Gene3D" id="2.60.40.10">
    <property type="entry name" value="Immunoglobulins"/>
    <property type="match status" value="2"/>
</dbReference>
<feature type="signal peptide" evidence="8">
    <location>
        <begin position="1"/>
        <end position="25"/>
    </location>
</feature>